<evidence type="ECO:0000313" key="3">
    <source>
        <dbReference type="Proteomes" id="UP000551878"/>
    </source>
</evidence>
<dbReference type="AlphaFoldDB" id="A0A840QSJ8"/>
<evidence type="ECO:0000313" key="2">
    <source>
        <dbReference type="EMBL" id="MBB5174496.1"/>
    </source>
</evidence>
<dbReference type="RefSeq" id="WP_184664912.1">
    <property type="nucleotide sequence ID" value="NZ_JACHHB010000013.1"/>
</dbReference>
<keyword evidence="1" id="KW-1133">Transmembrane helix</keyword>
<keyword evidence="3" id="KW-1185">Reference proteome</keyword>
<organism evidence="2 3">
    <name type="scientific">Texcoconibacillus texcoconensis</name>
    <dbReference type="NCBI Taxonomy" id="1095777"/>
    <lineage>
        <taxon>Bacteria</taxon>
        <taxon>Bacillati</taxon>
        <taxon>Bacillota</taxon>
        <taxon>Bacilli</taxon>
        <taxon>Bacillales</taxon>
        <taxon>Bacillaceae</taxon>
        <taxon>Texcoconibacillus</taxon>
    </lineage>
</organism>
<proteinExistence type="predicted"/>
<name>A0A840QSJ8_9BACI</name>
<keyword evidence="1" id="KW-0472">Membrane</keyword>
<protein>
    <submittedName>
        <fullName evidence="2">Uncharacterized protein</fullName>
    </submittedName>
</protein>
<dbReference type="EMBL" id="JACHHB010000013">
    <property type="protein sequence ID" value="MBB5174496.1"/>
    <property type="molecule type" value="Genomic_DNA"/>
</dbReference>
<feature type="transmembrane region" description="Helical" evidence="1">
    <location>
        <begin position="35"/>
        <end position="56"/>
    </location>
</feature>
<sequence length="58" mass="6573">MRKQLLAVLFMPILFLAMPFNRIHAEENGDGASSLIDGPLMIIAVATIVIMIYYMFRD</sequence>
<dbReference type="Proteomes" id="UP000551878">
    <property type="component" value="Unassembled WGS sequence"/>
</dbReference>
<keyword evidence="1" id="KW-0812">Transmembrane</keyword>
<reference evidence="2 3" key="1">
    <citation type="submission" date="2020-08" db="EMBL/GenBank/DDBJ databases">
        <title>Genomic Encyclopedia of Type Strains, Phase IV (KMG-IV): sequencing the most valuable type-strain genomes for metagenomic binning, comparative biology and taxonomic classification.</title>
        <authorList>
            <person name="Goeker M."/>
        </authorList>
    </citation>
    <scope>NUCLEOTIDE SEQUENCE [LARGE SCALE GENOMIC DNA]</scope>
    <source>
        <strain evidence="2 3">DSM 24696</strain>
    </source>
</reference>
<comment type="caution">
    <text evidence="2">The sequence shown here is derived from an EMBL/GenBank/DDBJ whole genome shotgun (WGS) entry which is preliminary data.</text>
</comment>
<gene>
    <name evidence="2" type="ORF">HNQ41_002711</name>
</gene>
<evidence type="ECO:0000256" key="1">
    <source>
        <dbReference type="SAM" id="Phobius"/>
    </source>
</evidence>
<accession>A0A840QSJ8</accession>